<keyword evidence="2" id="KW-1185">Reference proteome</keyword>
<dbReference type="Proteomes" id="UP000708208">
    <property type="component" value="Unassembled WGS sequence"/>
</dbReference>
<evidence type="ECO:0000313" key="1">
    <source>
        <dbReference type="EMBL" id="CAG7831703.1"/>
    </source>
</evidence>
<feature type="non-terminal residue" evidence="1">
    <location>
        <position position="127"/>
    </location>
</feature>
<reference evidence="1" key="1">
    <citation type="submission" date="2021-06" db="EMBL/GenBank/DDBJ databases">
        <authorList>
            <person name="Hodson N. C."/>
            <person name="Mongue J. A."/>
            <person name="Jaron S. K."/>
        </authorList>
    </citation>
    <scope>NUCLEOTIDE SEQUENCE</scope>
</reference>
<proteinExistence type="predicted"/>
<accession>A0A8J2PIK2</accession>
<protein>
    <submittedName>
        <fullName evidence="1">Uncharacterized protein</fullName>
    </submittedName>
</protein>
<dbReference type="AlphaFoldDB" id="A0A8J2PIK2"/>
<comment type="caution">
    <text evidence="1">The sequence shown here is derived from an EMBL/GenBank/DDBJ whole genome shotgun (WGS) entry which is preliminary data.</text>
</comment>
<dbReference type="EMBL" id="CAJVCH010561651">
    <property type="protein sequence ID" value="CAG7831703.1"/>
    <property type="molecule type" value="Genomic_DNA"/>
</dbReference>
<name>A0A8J2PIK2_9HEXA</name>
<dbReference type="OrthoDB" id="2012566at2759"/>
<evidence type="ECO:0000313" key="2">
    <source>
        <dbReference type="Proteomes" id="UP000708208"/>
    </source>
</evidence>
<organism evidence="1 2">
    <name type="scientific">Allacma fusca</name>
    <dbReference type="NCBI Taxonomy" id="39272"/>
    <lineage>
        <taxon>Eukaryota</taxon>
        <taxon>Metazoa</taxon>
        <taxon>Ecdysozoa</taxon>
        <taxon>Arthropoda</taxon>
        <taxon>Hexapoda</taxon>
        <taxon>Collembola</taxon>
        <taxon>Symphypleona</taxon>
        <taxon>Sminthuridae</taxon>
        <taxon>Allacma</taxon>
    </lineage>
</organism>
<gene>
    <name evidence="1" type="ORF">AFUS01_LOCUS41430</name>
</gene>
<sequence>MVHSLIPPIPSSINYFVDGTLFPDDVDATSLGYATLLKAHLVRKDEVLPIAELVFGNVNAQGIVEVYIKPAEDGKKSMVDACACAYVLRLGYILGQESKLEKTENHVFEWLKSGNWKQGTIYYPSGF</sequence>